<evidence type="ECO:0000313" key="2">
    <source>
        <dbReference type="EMBL" id="TVU46685.1"/>
    </source>
</evidence>
<gene>
    <name evidence="2" type="ORF">EJB05_06235</name>
</gene>
<comment type="caution">
    <text evidence="2">The sequence shown here is derived from an EMBL/GenBank/DDBJ whole genome shotgun (WGS) entry which is preliminary data.</text>
</comment>
<feature type="compositionally biased region" description="Polar residues" evidence="1">
    <location>
        <begin position="80"/>
        <end position="93"/>
    </location>
</feature>
<dbReference type="Gramene" id="TVU46685">
    <property type="protein sequence ID" value="TVU46685"/>
    <property type="gene ID" value="EJB05_06235"/>
</dbReference>
<reference evidence="2 3" key="1">
    <citation type="journal article" date="2019" name="Sci. Rep.">
        <title>A high-quality genome of Eragrostis curvula grass provides insights into Poaceae evolution and supports new strategies to enhance forage quality.</title>
        <authorList>
            <person name="Carballo J."/>
            <person name="Santos B.A.C.M."/>
            <person name="Zappacosta D."/>
            <person name="Garbus I."/>
            <person name="Selva J.P."/>
            <person name="Gallo C.A."/>
            <person name="Diaz A."/>
            <person name="Albertini E."/>
            <person name="Caccamo M."/>
            <person name="Echenique V."/>
        </authorList>
    </citation>
    <scope>NUCLEOTIDE SEQUENCE [LARGE SCALE GENOMIC DNA]</scope>
    <source>
        <strain evidence="3">cv. Victoria</strain>
        <tissue evidence="2">Leaf</tissue>
    </source>
</reference>
<protein>
    <submittedName>
        <fullName evidence="2">Uncharacterized protein</fullName>
    </submittedName>
</protein>
<name>A0A5J9WFF4_9POAL</name>
<sequence length="101" mass="10658">MPPLIGIGVPGDPPNGLLPNFTRWCASTSSTTISRNHGQRRSESTGICFAMTTAPCSGICPAHLTERDAILNCRCLNSSRSDQSISLSGNPVPQSLHHGSL</sequence>
<keyword evidence="3" id="KW-1185">Reference proteome</keyword>
<organism evidence="2 3">
    <name type="scientific">Eragrostis curvula</name>
    <name type="common">weeping love grass</name>
    <dbReference type="NCBI Taxonomy" id="38414"/>
    <lineage>
        <taxon>Eukaryota</taxon>
        <taxon>Viridiplantae</taxon>
        <taxon>Streptophyta</taxon>
        <taxon>Embryophyta</taxon>
        <taxon>Tracheophyta</taxon>
        <taxon>Spermatophyta</taxon>
        <taxon>Magnoliopsida</taxon>
        <taxon>Liliopsida</taxon>
        <taxon>Poales</taxon>
        <taxon>Poaceae</taxon>
        <taxon>PACMAD clade</taxon>
        <taxon>Chloridoideae</taxon>
        <taxon>Eragrostideae</taxon>
        <taxon>Eragrostidinae</taxon>
        <taxon>Eragrostis</taxon>
    </lineage>
</organism>
<accession>A0A5J9WFF4</accession>
<dbReference type="AlphaFoldDB" id="A0A5J9WFF4"/>
<evidence type="ECO:0000313" key="3">
    <source>
        <dbReference type="Proteomes" id="UP000324897"/>
    </source>
</evidence>
<evidence type="ECO:0000256" key="1">
    <source>
        <dbReference type="SAM" id="MobiDB-lite"/>
    </source>
</evidence>
<dbReference type="Proteomes" id="UP000324897">
    <property type="component" value="Chromosome 5"/>
</dbReference>
<dbReference type="EMBL" id="RWGY01000004">
    <property type="protein sequence ID" value="TVU46685.1"/>
    <property type="molecule type" value="Genomic_DNA"/>
</dbReference>
<feature type="region of interest" description="Disordered" evidence="1">
    <location>
        <begin position="80"/>
        <end position="101"/>
    </location>
</feature>
<proteinExistence type="predicted"/>